<reference evidence="12" key="1">
    <citation type="submission" date="2014-05" db="EMBL/GenBank/DDBJ databases">
        <title>The transcriptome of the halophilic microalga Tetraselmis sp. GSL018 isolated from the Great Salt Lake, Utah.</title>
        <authorList>
            <person name="Jinkerson R.E."/>
            <person name="D'Adamo S."/>
            <person name="Posewitz M.C."/>
        </authorList>
    </citation>
    <scope>NUCLEOTIDE SEQUENCE</scope>
    <source>
        <strain evidence="12">GSL018</strain>
    </source>
</reference>
<evidence type="ECO:0000256" key="10">
    <source>
        <dbReference type="RuleBase" id="RU003823"/>
    </source>
</evidence>
<evidence type="ECO:0000256" key="7">
    <source>
        <dbReference type="ARBA" id="ARBA00025844"/>
    </source>
</evidence>
<dbReference type="GO" id="GO:0019843">
    <property type="term" value="F:rRNA binding"/>
    <property type="evidence" value="ECO:0007669"/>
    <property type="project" value="UniProtKB-KW"/>
</dbReference>
<dbReference type="InterPro" id="IPR013810">
    <property type="entry name" value="Ribosomal_uS5_N"/>
</dbReference>
<comment type="similarity">
    <text evidence="2 10">Belongs to the universal ribosomal protein uS5 family.</text>
</comment>
<dbReference type="FunFam" id="3.30.230.10:FF:000002">
    <property type="entry name" value="30S ribosomal protein S5"/>
    <property type="match status" value="1"/>
</dbReference>
<evidence type="ECO:0000313" key="12">
    <source>
        <dbReference type="EMBL" id="JAC66792.1"/>
    </source>
</evidence>
<sequence length="253" mass="25846">MAAISAKPNAVFAGIGHARSTHVPAGGLAPLPLRSPSSAVLGGSSQALRGQALTLSLTSAVASGRVTRLPVAAAANNRRGGSGDQEFEEQVVQVRRVTKVVKGGKQLSFRAVVVVGDRKGTVGVGCASAKEVVTAVQKAAIVARRDVVKVPINRSESFPHRIVGRHGAAKVMLRPAAEGSGVIAGGATRVVLELAGVRNGFGKQLGTENPLNNARATIQGLSSVKTWKQVADARGLSVSYLLGLDKEEAAASA</sequence>
<comment type="subunit">
    <text evidence="7">Part of the 30S ribosomal subunit. Contacts protein S4.</text>
</comment>
<evidence type="ECO:0000256" key="5">
    <source>
        <dbReference type="ARBA" id="ARBA00022980"/>
    </source>
</evidence>
<dbReference type="InterPro" id="IPR005324">
    <property type="entry name" value="Ribosomal_uS5_C"/>
</dbReference>
<dbReference type="InterPro" id="IPR005712">
    <property type="entry name" value="Ribosomal_uS5_bac-type"/>
</dbReference>
<dbReference type="SUPFAM" id="SSF54768">
    <property type="entry name" value="dsRNA-binding domain-like"/>
    <property type="match status" value="1"/>
</dbReference>
<keyword evidence="4" id="KW-0694">RNA-binding</keyword>
<dbReference type="GO" id="GO:0015935">
    <property type="term" value="C:small ribosomal subunit"/>
    <property type="evidence" value="ECO:0007669"/>
    <property type="project" value="InterPro"/>
</dbReference>
<protein>
    <recommendedName>
        <fullName evidence="8">Small ribosomal subunit protein uS5c</fullName>
    </recommendedName>
</protein>
<accession>A0A061R1K2</accession>
<dbReference type="GO" id="GO:0006412">
    <property type="term" value="P:translation"/>
    <property type="evidence" value="ECO:0007669"/>
    <property type="project" value="InterPro"/>
</dbReference>
<dbReference type="GO" id="GO:0003735">
    <property type="term" value="F:structural constituent of ribosome"/>
    <property type="evidence" value="ECO:0007669"/>
    <property type="project" value="UniProtKB-UniRule"/>
</dbReference>
<dbReference type="Pfam" id="PF00333">
    <property type="entry name" value="Ribosomal_S5"/>
    <property type="match status" value="1"/>
</dbReference>
<dbReference type="InterPro" id="IPR000851">
    <property type="entry name" value="Ribosomal_uS5"/>
</dbReference>
<evidence type="ECO:0000256" key="3">
    <source>
        <dbReference type="ARBA" id="ARBA00022730"/>
    </source>
</evidence>
<evidence type="ECO:0000256" key="2">
    <source>
        <dbReference type="ARBA" id="ARBA00008945"/>
    </source>
</evidence>
<keyword evidence="6 9" id="KW-0687">Ribonucleoprotein</keyword>
<dbReference type="Gene3D" id="3.30.160.20">
    <property type="match status" value="1"/>
</dbReference>
<evidence type="ECO:0000256" key="9">
    <source>
        <dbReference type="PROSITE-ProRule" id="PRU00268"/>
    </source>
</evidence>
<dbReference type="PROSITE" id="PS00585">
    <property type="entry name" value="RIBOSOMAL_S5"/>
    <property type="match status" value="1"/>
</dbReference>
<dbReference type="GO" id="GO:0005737">
    <property type="term" value="C:cytoplasm"/>
    <property type="evidence" value="ECO:0007669"/>
    <property type="project" value="UniProtKB-ARBA"/>
</dbReference>
<dbReference type="EMBL" id="GBEZ01019815">
    <property type="protein sequence ID" value="JAC66792.1"/>
    <property type="molecule type" value="Transcribed_RNA"/>
</dbReference>
<dbReference type="PANTHER" id="PTHR48277">
    <property type="entry name" value="MITOCHONDRIAL RIBOSOMAL PROTEIN S5"/>
    <property type="match status" value="1"/>
</dbReference>
<feature type="domain" description="S5 DRBM" evidence="11">
    <location>
        <begin position="87"/>
        <end position="150"/>
    </location>
</feature>
<keyword evidence="5 9" id="KW-0689">Ribosomal protein</keyword>
<evidence type="ECO:0000256" key="8">
    <source>
        <dbReference type="ARBA" id="ARBA00035156"/>
    </source>
</evidence>
<dbReference type="SUPFAM" id="SSF54211">
    <property type="entry name" value="Ribosomal protein S5 domain 2-like"/>
    <property type="match status" value="1"/>
</dbReference>
<dbReference type="PANTHER" id="PTHR48277:SF1">
    <property type="entry name" value="MITOCHONDRIAL RIBOSOMAL PROTEIN S5"/>
    <property type="match status" value="1"/>
</dbReference>
<gene>
    <name evidence="12" type="primary">RPSE</name>
    <name evidence="12" type="ORF">TSPGSL018_12792</name>
</gene>
<dbReference type="HAMAP" id="MF_01307_B">
    <property type="entry name" value="Ribosomal_uS5_B"/>
    <property type="match status" value="1"/>
</dbReference>
<dbReference type="InterPro" id="IPR014721">
    <property type="entry name" value="Ribsml_uS5_D2-typ_fold_subgr"/>
</dbReference>
<comment type="function">
    <text evidence="1">With S4 and S12 plays an important role in translational accuracy.</text>
</comment>
<name>A0A061R1K2_9CHLO</name>
<evidence type="ECO:0000256" key="6">
    <source>
        <dbReference type="ARBA" id="ARBA00023274"/>
    </source>
</evidence>
<dbReference type="Pfam" id="PF03719">
    <property type="entry name" value="Ribosomal_S5_C"/>
    <property type="match status" value="1"/>
</dbReference>
<dbReference type="PROSITE" id="PS50881">
    <property type="entry name" value="S5_DSRBD"/>
    <property type="match status" value="1"/>
</dbReference>
<organism evidence="12">
    <name type="scientific">Tetraselmis sp. GSL018</name>
    <dbReference type="NCBI Taxonomy" id="582737"/>
    <lineage>
        <taxon>Eukaryota</taxon>
        <taxon>Viridiplantae</taxon>
        <taxon>Chlorophyta</taxon>
        <taxon>core chlorophytes</taxon>
        <taxon>Chlorodendrophyceae</taxon>
        <taxon>Chlorodendrales</taxon>
        <taxon>Chlorodendraceae</taxon>
        <taxon>Tetraselmis</taxon>
    </lineage>
</organism>
<evidence type="ECO:0000256" key="1">
    <source>
        <dbReference type="ARBA" id="ARBA00002524"/>
    </source>
</evidence>
<proteinExistence type="inferred from homology"/>
<keyword evidence="3" id="KW-0699">rRNA-binding</keyword>
<dbReference type="InterPro" id="IPR020568">
    <property type="entry name" value="Ribosomal_Su5_D2-typ_SF"/>
</dbReference>
<evidence type="ECO:0000259" key="11">
    <source>
        <dbReference type="PROSITE" id="PS50881"/>
    </source>
</evidence>
<evidence type="ECO:0000256" key="4">
    <source>
        <dbReference type="ARBA" id="ARBA00022884"/>
    </source>
</evidence>
<dbReference type="Gene3D" id="3.30.230.10">
    <property type="match status" value="1"/>
</dbReference>
<dbReference type="InterPro" id="IPR018192">
    <property type="entry name" value="Ribosomal_uS5_N_CS"/>
</dbReference>
<dbReference type="AlphaFoldDB" id="A0A061R1K2"/>
<dbReference type="NCBIfam" id="TIGR01021">
    <property type="entry name" value="rpsE_bact"/>
    <property type="match status" value="1"/>
</dbReference>